<dbReference type="InterPro" id="IPR011010">
    <property type="entry name" value="DNA_brk_join_enz"/>
</dbReference>
<dbReference type="Gene3D" id="1.10.443.10">
    <property type="entry name" value="Intergrase catalytic core"/>
    <property type="match status" value="1"/>
</dbReference>
<gene>
    <name evidence="8" type="ORF">ACFFHM_15595</name>
</gene>
<feature type="domain" description="Tyr recombinase" evidence="6">
    <location>
        <begin position="134"/>
        <end position="315"/>
    </location>
</feature>
<dbReference type="PANTHER" id="PTHR30349">
    <property type="entry name" value="PHAGE INTEGRASE-RELATED"/>
    <property type="match status" value="1"/>
</dbReference>
<feature type="region of interest" description="Disordered" evidence="5">
    <location>
        <begin position="1"/>
        <end position="22"/>
    </location>
</feature>
<dbReference type="InterPro" id="IPR013762">
    <property type="entry name" value="Integrase-like_cat_sf"/>
</dbReference>
<dbReference type="Pfam" id="PF00589">
    <property type="entry name" value="Phage_integrase"/>
    <property type="match status" value="1"/>
</dbReference>
<sequence>MFNERKTVKKGRRTGPIKKDTPRITRTNFTLTEMFERFFIFKSSEGLSPRTLEDYETHFNYFIDFIEVDIPNEDITTDIFLEYRNFMLKSLKLKPSTVNIRVRTMRAFIRYSYEQGYIEEAIHERFKPIKAPKKEINVLTPAEMKLVFNQIDDSMYAGFRDKTMLFTLLDTMVRSSELLSMKRTNVNLKEGIIKLEADQTKTRTDRIVPISTRTVKLLKEYIEETDDFENELLFLTYDGEQIQSNTLRKLLAVYGESAGIKKSVSPHTWRHSGAVLYTINGGDPFSLKEILGHTTISMTQHYVQMANTDIKKRHNSFSALKSVYK</sequence>
<evidence type="ECO:0000256" key="3">
    <source>
        <dbReference type="ARBA" id="ARBA00023172"/>
    </source>
</evidence>
<comment type="caution">
    <text evidence="8">The sequence shown here is derived from an EMBL/GenBank/DDBJ whole genome shotgun (WGS) entry which is preliminary data.</text>
</comment>
<comment type="similarity">
    <text evidence="1">Belongs to the 'phage' integrase family.</text>
</comment>
<evidence type="ECO:0000256" key="5">
    <source>
        <dbReference type="SAM" id="MobiDB-lite"/>
    </source>
</evidence>
<dbReference type="Pfam" id="PF13102">
    <property type="entry name" value="Phage_int_SAM_5"/>
    <property type="match status" value="1"/>
</dbReference>
<accession>A0ABV6KG27</accession>
<evidence type="ECO:0000256" key="4">
    <source>
        <dbReference type="PROSITE-ProRule" id="PRU01248"/>
    </source>
</evidence>
<dbReference type="InterPro" id="IPR050090">
    <property type="entry name" value="Tyrosine_recombinase_XerCD"/>
</dbReference>
<protein>
    <submittedName>
        <fullName evidence="8">Tyrosine-type recombinase/integrase</fullName>
    </submittedName>
</protein>
<keyword evidence="2 4" id="KW-0238">DNA-binding</keyword>
<dbReference type="InterPro" id="IPR010998">
    <property type="entry name" value="Integrase_recombinase_N"/>
</dbReference>
<organism evidence="8 9">
    <name type="scientific">Halalkalibacter kiskunsagensis</name>
    <dbReference type="NCBI Taxonomy" id="1548599"/>
    <lineage>
        <taxon>Bacteria</taxon>
        <taxon>Bacillati</taxon>
        <taxon>Bacillota</taxon>
        <taxon>Bacilli</taxon>
        <taxon>Bacillales</taxon>
        <taxon>Bacillaceae</taxon>
        <taxon>Halalkalibacter</taxon>
    </lineage>
</organism>
<name>A0ABV6KG27_9BACI</name>
<dbReference type="Gene3D" id="1.10.150.130">
    <property type="match status" value="1"/>
</dbReference>
<evidence type="ECO:0000259" key="7">
    <source>
        <dbReference type="PROSITE" id="PS51900"/>
    </source>
</evidence>
<dbReference type="RefSeq" id="WP_335961754.1">
    <property type="nucleotide sequence ID" value="NZ_JAXBLX010000020.1"/>
</dbReference>
<reference evidence="8 9" key="1">
    <citation type="submission" date="2024-09" db="EMBL/GenBank/DDBJ databases">
        <authorList>
            <person name="Sun Q."/>
            <person name="Mori K."/>
        </authorList>
    </citation>
    <scope>NUCLEOTIDE SEQUENCE [LARGE SCALE GENOMIC DNA]</scope>
    <source>
        <strain evidence="8 9">NCAIM B.02610</strain>
    </source>
</reference>
<evidence type="ECO:0000313" key="9">
    <source>
        <dbReference type="Proteomes" id="UP001589838"/>
    </source>
</evidence>
<dbReference type="PROSITE" id="PS51898">
    <property type="entry name" value="TYR_RECOMBINASE"/>
    <property type="match status" value="1"/>
</dbReference>
<keyword evidence="3" id="KW-0233">DNA recombination</keyword>
<dbReference type="PROSITE" id="PS51900">
    <property type="entry name" value="CB"/>
    <property type="match status" value="1"/>
</dbReference>
<dbReference type="SUPFAM" id="SSF56349">
    <property type="entry name" value="DNA breaking-rejoining enzymes"/>
    <property type="match status" value="1"/>
</dbReference>
<keyword evidence="9" id="KW-1185">Reference proteome</keyword>
<proteinExistence type="inferred from homology"/>
<dbReference type="PANTHER" id="PTHR30349:SF64">
    <property type="entry name" value="PROPHAGE INTEGRASE INTD-RELATED"/>
    <property type="match status" value="1"/>
</dbReference>
<evidence type="ECO:0000259" key="6">
    <source>
        <dbReference type="PROSITE" id="PS51898"/>
    </source>
</evidence>
<dbReference type="InterPro" id="IPR025269">
    <property type="entry name" value="SAM-like_dom"/>
</dbReference>
<dbReference type="InterPro" id="IPR002104">
    <property type="entry name" value="Integrase_catalytic"/>
</dbReference>
<dbReference type="InterPro" id="IPR044068">
    <property type="entry name" value="CB"/>
</dbReference>
<feature type="compositionally biased region" description="Basic residues" evidence="5">
    <location>
        <begin position="7"/>
        <end position="16"/>
    </location>
</feature>
<dbReference type="Proteomes" id="UP001589838">
    <property type="component" value="Unassembled WGS sequence"/>
</dbReference>
<evidence type="ECO:0000256" key="1">
    <source>
        <dbReference type="ARBA" id="ARBA00008857"/>
    </source>
</evidence>
<feature type="domain" description="Core-binding (CB)" evidence="7">
    <location>
        <begin position="29"/>
        <end position="113"/>
    </location>
</feature>
<evidence type="ECO:0000313" key="8">
    <source>
        <dbReference type="EMBL" id="MFC0471880.1"/>
    </source>
</evidence>
<dbReference type="EMBL" id="JBHLUX010000037">
    <property type="protein sequence ID" value="MFC0471880.1"/>
    <property type="molecule type" value="Genomic_DNA"/>
</dbReference>
<evidence type="ECO:0000256" key="2">
    <source>
        <dbReference type="ARBA" id="ARBA00023125"/>
    </source>
</evidence>